<evidence type="ECO:0000313" key="2">
    <source>
        <dbReference type="EMBL" id="CAD9121215.1"/>
    </source>
</evidence>
<dbReference type="EMBL" id="HBGF01026391">
    <property type="protein sequence ID" value="CAD9121215.1"/>
    <property type="molecule type" value="Transcribed_RNA"/>
</dbReference>
<proteinExistence type="predicted"/>
<evidence type="ECO:0000256" key="1">
    <source>
        <dbReference type="SAM" id="MobiDB-lite"/>
    </source>
</evidence>
<protein>
    <submittedName>
        <fullName evidence="2">Uncharacterized protein</fullName>
    </submittedName>
</protein>
<feature type="compositionally biased region" description="Polar residues" evidence="1">
    <location>
        <begin position="324"/>
        <end position="343"/>
    </location>
</feature>
<dbReference type="AlphaFoldDB" id="A0A7S1M4E7"/>
<feature type="compositionally biased region" description="Polar residues" evidence="1">
    <location>
        <begin position="269"/>
        <end position="295"/>
    </location>
</feature>
<accession>A0A7S1M4E7</accession>
<name>A0A7S1M4E7_NEODS</name>
<gene>
    <name evidence="2" type="ORF">NDES1114_LOCUS17451</name>
</gene>
<reference evidence="2" key="1">
    <citation type="submission" date="2021-01" db="EMBL/GenBank/DDBJ databases">
        <authorList>
            <person name="Corre E."/>
            <person name="Pelletier E."/>
            <person name="Niang G."/>
            <person name="Scheremetjew M."/>
            <person name="Finn R."/>
            <person name="Kale V."/>
            <person name="Holt S."/>
            <person name="Cochrane G."/>
            <person name="Meng A."/>
            <person name="Brown T."/>
            <person name="Cohen L."/>
        </authorList>
    </citation>
    <scope>NUCLEOTIDE SEQUENCE</scope>
    <source>
        <strain evidence="2">CCAP 1951/1</strain>
    </source>
</reference>
<organism evidence="2">
    <name type="scientific">Neobodo designis</name>
    <name type="common">Flagellated protozoan</name>
    <name type="synonym">Bodo designis</name>
    <dbReference type="NCBI Taxonomy" id="312471"/>
    <lineage>
        <taxon>Eukaryota</taxon>
        <taxon>Discoba</taxon>
        <taxon>Euglenozoa</taxon>
        <taxon>Kinetoplastea</taxon>
        <taxon>Metakinetoplastina</taxon>
        <taxon>Neobodonida</taxon>
        <taxon>Neobodo</taxon>
    </lineage>
</organism>
<sequence>MPKPQMAGGVADALYGGGFPDPPRRSSSSARGLHRRNDSVTTKIGSADANAPGTDHGNVPSNRFADPMSLASSSSVGGILTGAPSVSQRIQDLREERMYRSRREEPLGRAPLRARQVPAACDPTVNPRFSGFGVPTAKDDTAAAVLAGQAEVTRARSVKAEAIESARAAVGVSTARIRQPGRRPKGTTFEGTDFDPDAMRFGDRSPRSPDTAAACLRFSGGGPSAETNIIPISVAQQRALADSGTGGTGVGMSPVQRLGREVFAAASERTGQTCNCRSGRSTSEAAQTSLSTARRAQSAGGLTTRRPTQRDSVASIFAAGAGSQRATPQARTHSRDTAPSLTETFGAPSVRGDSRPLEKLETPSVREERAFAANQFSARDLLFDRADPIRSQPALTAKRMSRDEMLALFRRAQERRGDGPFARLDFDAAWNASSGNGSTCSVANFMSACRKLDA</sequence>
<feature type="region of interest" description="Disordered" evidence="1">
    <location>
        <begin position="1"/>
        <end position="83"/>
    </location>
</feature>
<feature type="region of interest" description="Disordered" evidence="1">
    <location>
        <begin position="268"/>
        <end position="357"/>
    </location>
</feature>